<dbReference type="eggNOG" id="COG4121">
    <property type="taxonomic scope" value="Bacteria"/>
</dbReference>
<dbReference type="Gene3D" id="3.40.50.150">
    <property type="entry name" value="Vaccinia Virus protein VP39"/>
    <property type="match status" value="1"/>
</dbReference>
<comment type="caution">
    <text evidence="2">The sequence shown here is derived from an EMBL/GenBank/DDBJ whole genome shotgun (WGS) entry which is preliminary data.</text>
</comment>
<dbReference type="Pfam" id="PF05430">
    <property type="entry name" value="Methyltransf_30"/>
    <property type="match status" value="1"/>
</dbReference>
<dbReference type="InterPro" id="IPR029063">
    <property type="entry name" value="SAM-dependent_MTases_sf"/>
</dbReference>
<dbReference type="PANTHER" id="PTHR39963:SF1">
    <property type="entry name" value="MNMC-LIKE METHYLTRANSFERASE DOMAIN-CONTAINING PROTEIN"/>
    <property type="match status" value="1"/>
</dbReference>
<dbReference type="PANTHER" id="PTHR39963">
    <property type="entry name" value="SLL0983 PROTEIN"/>
    <property type="match status" value="1"/>
</dbReference>
<proteinExistence type="predicted"/>
<reference evidence="3" key="1">
    <citation type="submission" date="2014-04" db="EMBL/GenBank/DDBJ databases">
        <title>Whole-Genome optical mapping and complete genome sequence of Sphingobacterium deserti sp. nov., a new spaces isolated from desert in the west of China.</title>
        <authorList>
            <person name="Teng C."/>
            <person name="Zhou Z."/>
            <person name="Li X."/>
            <person name="Chen M."/>
            <person name="Lin M."/>
            <person name="Wang L."/>
            <person name="Su S."/>
            <person name="Zhang C."/>
            <person name="Zhang W."/>
        </authorList>
    </citation>
    <scope>NUCLEOTIDE SEQUENCE [LARGE SCALE GENOMIC DNA]</scope>
    <source>
        <strain evidence="3">ACCC05744</strain>
    </source>
</reference>
<dbReference type="Proteomes" id="UP000031802">
    <property type="component" value="Unassembled WGS sequence"/>
</dbReference>
<reference evidence="2 3" key="2">
    <citation type="journal article" date="2015" name="PLoS ONE">
        <title>Whole-Genome Optical Mapping and Finished Genome Sequence of Sphingobacterium deserti sp. nov., a New Species Isolated from the Western Desert of China.</title>
        <authorList>
            <person name="Teng C."/>
            <person name="Zhou Z."/>
            <person name="Molnar I."/>
            <person name="Li X."/>
            <person name="Tang R."/>
            <person name="Chen M."/>
            <person name="Wang L."/>
            <person name="Su S."/>
            <person name="Zhang W."/>
            <person name="Lin M."/>
        </authorList>
    </citation>
    <scope>NUCLEOTIDE SEQUENCE [LARGE SCALE GENOMIC DNA]</scope>
    <source>
        <strain evidence="3">ACCC05744</strain>
    </source>
</reference>
<dbReference type="RefSeq" id="WP_037499278.1">
    <property type="nucleotide sequence ID" value="NZ_JJMU01000033.1"/>
</dbReference>
<dbReference type="InterPro" id="IPR047785">
    <property type="entry name" value="tRNA_MNMC2"/>
</dbReference>
<accession>A0A0B8T7W2</accession>
<dbReference type="STRING" id="1229276.DI53_2317"/>
<dbReference type="SUPFAM" id="SSF53335">
    <property type="entry name" value="S-adenosyl-L-methionine-dependent methyltransferases"/>
    <property type="match status" value="1"/>
</dbReference>
<dbReference type="InterPro" id="IPR008471">
    <property type="entry name" value="MnmC-like_methylTransf"/>
</dbReference>
<dbReference type="AlphaFoldDB" id="A0A0B8T7W2"/>
<evidence type="ECO:0000313" key="2">
    <source>
        <dbReference type="EMBL" id="KGE13905.1"/>
    </source>
</evidence>
<dbReference type="OrthoDB" id="9786494at2"/>
<keyword evidence="3" id="KW-1185">Reference proteome</keyword>
<gene>
    <name evidence="2" type="ORF">DI53_2317</name>
</gene>
<dbReference type="NCBIfam" id="NF033855">
    <property type="entry name" value="tRNA_MNMC2"/>
    <property type="match status" value="1"/>
</dbReference>
<evidence type="ECO:0000313" key="3">
    <source>
        <dbReference type="Proteomes" id="UP000031802"/>
    </source>
</evidence>
<feature type="domain" description="MnmC-like methyltransferase" evidence="1">
    <location>
        <begin position="109"/>
        <end position="220"/>
    </location>
</feature>
<dbReference type="GO" id="GO:0004808">
    <property type="term" value="F:tRNA (5-methylaminomethyl-2-thiouridylate)(34)-methyltransferase activity"/>
    <property type="evidence" value="ECO:0007669"/>
    <property type="project" value="InterPro"/>
</dbReference>
<dbReference type="GO" id="GO:0016645">
    <property type="term" value="F:oxidoreductase activity, acting on the CH-NH group of donors"/>
    <property type="evidence" value="ECO:0007669"/>
    <property type="project" value="InterPro"/>
</dbReference>
<evidence type="ECO:0000259" key="1">
    <source>
        <dbReference type="Pfam" id="PF05430"/>
    </source>
</evidence>
<name>A0A0B8T7W2_9SPHI</name>
<organism evidence="2 3">
    <name type="scientific">Sphingobacterium deserti</name>
    <dbReference type="NCBI Taxonomy" id="1229276"/>
    <lineage>
        <taxon>Bacteria</taxon>
        <taxon>Pseudomonadati</taxon>
        <taxon>Bacteroidota</taxon>
        <taxon>Sphingobacteriia</taxon>
        <taxon>Sphingobacteriales</taxon>
        <taxon>Sphingobacteriaceae</taxon>
        <taxon>Sphingobacterium</taxon>
    </lineage>
</organism>
<sequence>MEFVITGDGSNTLYHPEIGEHYHSKHGALQESRHVFIEMGLNHFLREENTNEVSVLEVGFGTGLNFLLTADEAIKKSLQLRYCGIEAYPLATDVIFATGYNQFVQPATWDAFLRQYSAALKEGVEFSAAVSLKIAHEKLISFQSHDTFDVLYFDAFAAIHQPEMWTDESLAHICSFLKPGGVFVTYAITGNLKRSMKALGFTVEKAPGAPGKREMLRATKVG</sequence>
<dbReference type="EMBL" id="JJMU01000033">
    <property type="protein sequence ID" value="KGE13905.1"/>
    <property type="molecule type" value="Genomic_DNA"/>
</dbReference>
<dbReference type="PATRIC" id="fig|1229276.3.peg.2378"/>
<protein>
    <recommendedName>
        <fullName evidence="1">MnmC-like methyltransferase domain-containing protein</fullName>
    </recommendedName>
</protein>